<dbReference type="SMART" id="SM00220">
    <property type="entry name" value="S_TKc"/>
    <property type="match status" value="1"/>
</dbReference>
<evidence type="ECO:0000256" key="8">
    <source>
        <dbReference type="ARBA" id="ARBA00022729"/>
    </source>
</evidence>
<dbReference type="InterPro" id="IPR013320">
    <property type="entry name" value="ConA-like_dom_sf"/>
</dbReference>
<reference evidence="21 22" key="1">
    <citation type="submission" date="2020-02" db="EMBL/GenBank/DDBJ databases">
        <authorList>
            <person name="Ma Q."/>
            <person name="Huang Y."/>
            <person name="Song X."/>
            <person name="Pei D."/>
        </authorList>
    </citation>
    <scope>NUCLEOTIDE SEQUENCE [LARGE SCALE GENOMIC DNA]</scope>
    <source>
        <strain evidence="21">Sxm20200214</strain>
        <tissue evidence="21">Leaf</tissue>
    </source>
</reference>
<comment type="caution">
    <text evidence="21">The sequence shown here is derived from an EMBL/GenBank/DDBJ whole genome shotgun (WGS) entry which is preliminary data.</text>
</comment>
<keyword evidence="22" id="KW-1185">Reference proteome</keyword>
<keyword evidence="11" id="KW-0418">Kinase</keyword>
<evidence type="ECO:0000256" key="11">
    <source>
        <dbReference type="ARBA" id="ARBA00022777"/>
    </source>
</evidence>
<dbReference type="InterPro" id="IPR001245">
    <property type="entry name" value="Ser-Thr/Tyr_kinase_cat_dom"/>
</dbReference>
<comment type="similarity">
    <text evidence="3">In the C-terminal section; belongs to the protein kinase superfamily. Ser/Thr protein kinase family.</text>
</comment>
<dbReference type="Pfam" id="PF07714">
    <property type="entry name" value="PK_Tyr_Ser-Thr"/>
    <property type="match status" value="1"/>
</dbReference>
<keyword evidence="13 18" id="KW-1133">Transmembrane helix</keyword>
<evidence type="ECO:0000256" key="18">
    <source>
        <dbReference type="SAM" id="Phobius"/>
    </source>
</evidence>
<evidence type="ECO:0000256" key="15">
    <source>
        <dbReference type="ARBA" id="ARBA00023170"/>
    </source>
</evidence>
<dbReference type="EMBL" id="JAAMPC010000003">
    <property type="protein sequence ID" value="KAG2320643.1"/>
    <property type="molecule type" value="Genomic_DNA"/>
</dbReference>
<dbReference type="OrthoDB" id="4062651at2759"/>
<comment type="subcellular location">
    <subcellularLocation>
        <location evidence="1">Cell membrane</location>
        <topology evidence="1">Single-pass type I membrane protein</topology>
    </subcellularLocation>
</comment>
<dbReference type="GO" id="GO:0002229">
    <property type="term" value="P:defense response to oomycetes"/>
    <property type="evidence" value="ECO:0007669"/>
    <property type="project" value="UniProtKB-ARBA"/>
</dbReference>
<dbReference type="SUPFAM" id="SSF56112">
    <property type="entry name" value="Protein kinase-like (PK-like)"/>
    <property type="match status" value="1"/>
</dbReference>
<keyword evidence="10 17" id="KW-0547">Nucleotide-binding</keyword>
<evidence type="ECO:0000256" key="13">
    <source>
        <dbReference type="ARBA" id="ARBA00022989"/>
    </source>
</evidence>
<evidence type="ECO:0000256" key="3">
    <source>
        <dbReference type="ARBA" id="ARBA00010217"/>
    </source>
</evidence>
<accession>A0A8X7VYV9</accession>
<evidence type="ECO:0000256" key="5">
    <source>
        <dbReference type="ARBA" id="ARBA00022527"/>
    </source>
</evidence>
<dbReference type="CDD" id="cd06899">
    <property type="entry name" value="lectin_legume_LecRK_Arcelin_ConA"/>
    <property type="match status" value="1"/>
</dbReference>
<protein>
    <recommendedName>
        <fullName evidence="20">Protein kinase domain-containing protein</fullName>
    </recommendedName>
</protein>
<evidence type="ECO:0000256" key="12">
    <source>
        <dbReference type="ARBA" id="ARBA00022840"/>
    </source>
</evidence>
<keyword evidence="12 17" id="KW-0067">ATP-binding</keyword>
<sequence length="629" mass="69433">MKNSIMFLLSSFSLFLPFTSSLNFSIPRFSLGDSRIAYQGDATPNGEIVLNNIAFTCRVGWATYAKRVAIWDSETRKASDFTTNFSFKIDINSTTYGHGLAFFLGPAGFTVPPNSASGFLGLFNETNGHSSRFPLVHIEFDTFYNVEWDPYGIKSSHVGINNNSLASSNFTSWNGTIHSQDTCHAQVSYDAAQKNMSVSWRYEETTIPSESSSLYYIIDLVSVLPAEVTMGFSGATGAAMEGHRILSWDFYSSLDVIEKRKPNRKSIIVGAAILGFLLLASLVVLVPLCLKRKQRKAKAARKRENLTSINEEDLERGAGPRRFSYKDLATATNNFLSERKLGQGGFGAVYKGYLSDLDLMVAVKKFLGASKQGKKEFISSLRHRNLVQLIGWCHEKEELLLVYEFMPNGSLDAHIFGKKTYLAWAVRCKISLGVASALLYLREEWEQCIVHRDIKASNIMLDSSFNAKLGDFGLARLMDHELGPQTTGLAGTFGYMAPEYISTGRASKESDVYSFGIVLVEIVTGKKSKVWDLYGRGELISAVDQQMGKDYDLEQAECLMIVGLWCAHPDSNSRPCIKQAIQVLNFEAPLPNLPLKMPVATYHAAAETSSTSSSSGVATATFSSAQLGR</sequence>
<keyword evidence="14 18" id="KW-0472">Membrane</keyword>
<dbReference type="PANTHER" id="PTHR27007">
    <property type="match status" value="1"/>
</dbReference>
<feature type="transmembrane region" description="Helical" evidence="18">
    <location>
        <begin position="267"/>
        <end position="290"/>
    </location>
</feature>
<keyword evidence="15" id="KW-0675">Receptor</keyword>
<dbReference type="GO" id="GO:0030246">
    <property type="term" value="F:carbohydrate binding"/>
    <property type="evidence" value="ECO:0007669"/>
    <property type="project" value="UniProtKB-KW"/>
</dbReference>
<keyword evidence="8 19" id="KW-0732">Signal</keyword>
<dbReference type="Gene3D" id="2.60.120.200">
    <property type="match status" value="1"/>
</dbReference>
<evidence type="ECO:0000259" key="20">
    <source>
        <dbReference type="PROSITE" id="PS50011"/>
    </source>
</evidence>
<evidence type="ECO:0000256" key="19">
    <source>
        <dbReference type="SAM" id="SignalP"/>
    </source>
</evidence>
<dbReference type="Pfam" id="PF00139">
    <property type="entry name" value="Lectin_legB"/>
    <property type="match status" value="1"/>
</dbReference>
<organism evidence="21 22">
    <name type="scientific">Brassica carinata</name>
    <name type="common">Ethiopian mustard</name>
    <name type="synonym">Abyssinian cabbage</name>
    <dbReference type="NCBI Taxonomy" id="52824"/>
    <lineage>
        <taxon>Eukaryota</taxon>
        <taxon>Viridiplantae</taxon>
        <taxon>Streptophyta</taxon>
        <taxon>Embryophyta</taxon>
        <taxon>Tracheophyta</taxon>
        <taxon>Spermatophyta</taxon>
        <taxon>Magnoliopsida</taxon>
        <taxon>eudicotyledons</taxon>
        <taxon>Gunneridae</taxon>
        <taxon>Pentapetalae</taxon>
        <taxon>rosids</taxon>
        <taxon>malvids</taxon>
        <taxon>Brassicales</taxon>
        <taxon>Brassicaceae</taxon>
        <taxon>Brassiceae</taxon>
        <taxon>Brassica</taxon>
    </lineage>
</organism>
<dbReference type="PROSITE" id="PS50011">
    <property type="entry name" value="PROTEIN_KINASE_DOM"/>
    <property type="match status" value="1"/>
</dbReference>
<dbReference type="Gene3D" id="3.30.200.20">
    <property type="entry name" value="Phosphorylase Kinase, domain 1"/>
    <property type="match status" value="1"/>
</dbReference>
<keyword evidence="4" id="KW-1003">Cell membrane</keyword>
<dbReference type="SUPFAM" id="SSF49899">
    <property type="entry name" value="Concanavalin A-like lectins/glucanases"/>
    <property type="match status" value="1"/>
</dbReference>
<feature type="binding site" evidence="17">
    <location>
        <position position="365"/>
    </location>
    <ligand>
        <name>ATP</name>
        <dbReference type="ChEBI" id="CHEBI:30616"/>
    </ligand>
</feature>
<feature type="signal peptide" evidence="19">
    <location>
        <begin position="1"/>
        <end position="21"/>
    </location>
</feature>
<evidence type="ECO:0000256" key="7">
    <source>
        <dbReference type="ARBA" id="ARBA00022692"/>
    </source>
</evidence>
<dbReference type="InterPro" id="IPR017441">
    <property type="entry name" value="Protein_kinase_ATP_BS"/>
</dbReference>
<gene>
    <name evidence="21" type="ORF">Bca52824_013856</name>
</gene>
<feature type="chain" id="PRO_5036504540" description="Protein kinase domain-containing protein" evidence="19">
    <location>
        <begin position="22"/>
        <end position="629"/>
    </location>
</feature>
<evidence type="ECO:0000256" key="17">
    <source>
        <dbReference type="PROSITE-ProRule" id="PRU10141"/>
    </source>
</evidence>
<evidence type="ECO:0000256" key="9">
    <source>
        <dbReference type="ARBA" id="ARBA00022734"/>
    </source>
</evidence>
<evidence type="ECO:0000256" key="14">
    <source>
        <dbReference type="ARBA" id="ARBA00023136"/>
    </source>
</evidence>
<dbReference type="InterPro" id="IPR050528">
    <property type="entry name" value="L-type_Lectin-RKs"/>
</dbReference>
<dbReference type="InterPro" id="IPR011009">
    <property type="entry name" value="Kinase-like_dom_sf"/>
</dbReference>
<dbReference type="GO" id="GO:0004674">
    <property type="term" value="F:protein serine/threonine kinase activity"/>
    <property type="evidence" value="ECO:0007669"/>
    <property type="project" value="UniProtKB-KW"/>
</dbReference>
<evidence type="ECO:0000313" key="22">
    <source>
        <dbReference type="Proteomes" id="UP000886595"/>
    </source>
</evidence>
<dbReference type="Proteomes" id="UP000886595">
    <property type="component" value="Unassembled WGS sequence"/>
</dbReference>
<keyword evidence="9" id="KW-0430">Lectin</keyword>
<dbReference type="InterPro" id="IPR000719">
    <property type="entry name" value="Prot_kinase_dom"/>
</dbReference>
<keyword evidence="7 18" id="KW-0812">Transmembrane</keyword>
<dbReference type="FunFam" id="1.10.510.10:FF:000240">
    <property type="entry name" value="Lectin-domain containing receptor kinase A4.3"/>
    <property type="match status" value="1"/>
</dbReference>
<proteinExistence type="inferred from homology"/>
<evidence type="ECO:0000256" key="4">
    <source>
        <dbReference type="ARBA" id="ARBA00022475"/>
    </source>
</evidence>
<evidence type="ECO:0000256" key="6">
    <source>
        <dbReference type="ARBA" id="ARBA00022679"/>
    </source>
</evidence>
<evidence type="ECO:0000256" key="1">
    <source>
        <dbReference type="ARBA" id="ARBA00004251"/>
    </source>
</evidence>
<feature type="domain" description="Protein kinase" evidence="20">
    <location>
        <begin position="335"/>
        <end position="593"/>
    </location>
</feature>
<evidence type="ECO:0000313" key="21">
    <source>
        <dbReference type="EMBL" id="KAG2320643.1"/>
    </source>
</evidence>
<dbReference type="AlphaFoldDB" id="A0A8X7VYV9"/>
<evidence type="ECO:0000256" key="2">
    <source>
        <dbReference type="ARBA" id="ARBA00008536"/>
    </source>
</evidence>
<dbReference type="PROSITE" id="PS00107">
    <property type="entry name" value="PROTEIN_KINASE_ATP"/>
    <property type="match status" value="1"/>
</dbReference>
<dbReference type="GO" id="GO:0005524">
    <property type="term" value="F:ATP binding"/>
    <property type="evidence" value="ECO:0007669"/>
    <property type="project" value="UniProtKB-UniRule"/>
</dbReference>
<dbReference type="InterPro" id="IPR008271">
    <property type="entry name" value="Ser/Thr_kinase_AS"/>
</dbReference>
<name>A0A8X7VYV9_BRACI</name>
<keyword evidence="6" id="KW-0808">Transferase</keyword>
<evidence type="ECO:0000256" key="10">
    <source>
        <dbReference type="ARBA" id="ARBA00022741"/>
    </source>
</evidence>
<comment type="similarity">
    <text evidence="2">In the N-terminal section; belongs to the leguminous lectin family.</text>
</comment>
<dbReference type="PROSITE" id="PS00108">
    <property type="entry name" value="PROTEIN_KINASE_ST"/>
    <property type="match status" value="1"/>
</dbReference>
<evidence type="ECO:0000256" key="16">
    <source>
        <dbReference type="ARBA" id="ARBA00023180"/>
    </source>
</evidence>
<dbReference type="InterPro" id="IPR001220">
    <property type="entry name" value="Legume_lectin_dom"/>
</dbReference>
<dbReference type="Gene3D" id="1.10.510.10">
    <property type="entry name" value="Transferase(Phosphotransferase) domain 1"/>
    <property type="match status" value="1"/>
</dbReference>
<keyword evidence="5" id="KW-0723">Serine/threonine-protein kinase</keyword>
<keyword evidence="16" id="KW-0325">Glycoprotein</keyword>
<dbReference type="GO" id="GO:0005886">
    <property type="term" value="C:plasma membrane"/>
    <property type="evidence" value="ECO:0007669"/>
    <property type="project" value="UniProtKB-SubCell"/>
</dbReference>